<dbReference type="Gene3D" id="2.40.128.20">
    <property type="match status" value="1"/>
</dbReference>
<dbReference type="GO" id="GO:0005737">
    <property type="term" value="C:cytoplasm"/>
    <property type="evidence" value="ECO:0007669"/>
    <property type="project" value="TreeGrafter"/>
</dbReference>
<keyword evidence="1" id="KW-0472">Membrane</keyword>
<sequence>MCYNIFSYLIKYLQIPVIFFLSYNAYISAQKMSMGFCPPVEPMPYFNMDLYMGTWYQHASIKSLIKALRNCVEYNYTADTHGGFHVESKYTTYRQTKPVVSFGYAKPEQYHGFPQKGAYKLTLFSEKANFTIDHLILNTDYDSFAVEYSCFEFLFFKRQNLHILVRDRLVNTTFVDSQLKETLHSYKLDWLLRYFKPTRQINCTNSFEKNSS</sequence>
<proteinExistence type="predicted"/>
<protein>
    <submittedName>
        <fullName evidence="2">Uncharacterized protein</fullName>
    </submittedName>
</protein>
<dbReference type="GO" id="GO:0006629">
    <property type="term" value="P:lipid metabolic process"/>
    <property type="evidence" value="ECO:0007669"/>
    <property type="project" value="TreeGrafter"/>
</dbReference>
<reference evidence="2" key="1">
    <citation type="submission" date="2015-12" db="EMBL/GenBank/DDBJ databases">
        <title>De novo transcriptome assembly of four potential Pierce s Disease insect vectors from Arizona vineyards.</title>
        <authorList>
            <person name="Tassone E.E."/>
        </authorList>
    </citation>
    <scope>NUCLEOTIDE SEQUENCE</scope>
</reference>
<dbReference type="GO" id="GO:0000302">
    <property type="term" value="P:response to reactive oxygen species"/>
    <property type="evidence" value="ECO:0007669"/>
    <property type="project" value="TreeGrafter"/>
</dbReference>
<evidence type="ECO:0000256" key="1">
    <source>
        <dbReference type="SAM" id="Phobius"/>
    </source>
</evidence>
<name>A0A1B6DB55_9HEMI</name>
<organism evidence="2">
    <name type="scientific">Clastoptera arizonana</name>
    <name type="common">Arizona spittle bug</name>
    <dbReference type="NCBI Taxonomy" id="38151"/>
    <lineage>
        <taxon>Eukaryota</taxon>
        <taxon>Metazoa</taxon>
        <taxon>Ecdysozoa</taxon>
        <taxon>Arthropoda</taxon>
        <taxon>Hexapoda</taxon>
        <taxon>Insecta</taxon>
        <taxon>Pterygota</taxon>
        <taxon>Neoptera</taxon>
        <taxon>Paraneoptera</taxon>
        <taxon>Hemiptera</taxon>
        <taxon>Auchenorrhyncha</taxon>
        <taxon>Cercopoidea</taxon>
        <taxon>Clastopteridae</taxon>
        <taxon>Clastoptera</taxon>
    </lineage>
</organism>
<accession>A0A1B6DB55</accession>
<dbReference type="SUPFAM" id="SSF50814">
    <property type="entry name" value="Lipocalins"/>
    <property type="match status" value="1"/>
</dbReference>
<dbReference type="PANTHER" id="PTHR10612">
    <property type="entry name" value="APOLIPOPROTEIN D"/>
    <property type="match status" value="1"/>
</dbReference>
<keyword evidence="1" id="KW-1133">Transmembrane helix</keyword>
<feature type="transmembrane region" description="Helical" evidence="1">
    <location>
        <begin position="6"/>
        <end position="26"/>
    </location>
</feature>
<dbReference type="EMBL" id="GEDC01014426">
    <property type="protein sequence ID" value="JAS22872.1"/>
    <property type="molecule type" value="Transcribed_RNA"/>
</dbReference>
<dbReference type="PANTHER" id="PTHR10612:SF34">
    <property type="entry name" value="APOLIPOPROTEIN D"/>
    <property type="match status" value="1"/>
</dbReference>
<dbReference type="InterPro" id="IPR012674">
    <property type="entry name" value="Calycin"/>
</dbReference>
<evidence type="ECO:0000313" key="2">
    <source>
        <dbReference type="EMBL" id="JAS22872.1"/>
    </source>
</evidence>
<gene>
    <name evidence="2" type="ORF">g.45466</name>
</gene>
<dbReference type="AlphaFoldDB" id="A0A1B6DB55"/>
<keyword evidence="1" id="KW-0812">Transmembrane</keyword>